<evidence type="ECO:0000313" key="1">
    <source>
        <dbReference type="EMBL" id="JAP90336.1"/>
    </source>
</evidence>
<gene>
    <name evidence="1" type="ORF">TPC1_30169</name>
</gene>
<proteinExistence type="predicted"/>
<name>A0A146K3V3_9EUKA</name>
<accession>A0A146K3V3</accession>
<feature type="non-terminal residue" evidence="1">
    <location>
        <position position="1"/>
    </location>
</feature>
<protein>
    <submittedName>
        <fullName evidence="1">Uncharacterized protein</fullName>
    </submittedName>
</protein>
<reference evidence="1" key="1">
    <citation type="submission" date="2015-07" db="EMBL/GenBank/DDBJ databases">
        <title>Adaptation to a free-living lifestyle via gene acquisitions in the diplomonad Trepomonas sp. PC1.</title>
        <authorList>
            <person name="Xu F."/>
            <person name="Jerlstrom-Hultqvist J."/>
            <person name="Kolisko M."/>
            <person name="Simpson A.G.B."/>
            <person name="Roger A.J."/>
            <person name="Svard S.G."/>
            <person name="Andersson J.O."/>
        </authorList>
    </citation>
    <scope>NUCLEOTIDE SEQUENCE</scope>
    <source>
        <strain evidence="1">PC1</strain>
    </source>
</reference>
<dbReference type="EMBL" id="GDID01006270">
    <property type="protein sequence ID" value="JAP90336.1"/>
    <property type="molecule type" value="Transcribed_RNA"/>
</dbReference>
<dbReference type="AlphaFoldDB" id="A0A146K3V3"/>
<organism evidence="1">
    <name type="scientific">Trepomonas sp. PC1</name>
    <dbReference type="NCBI Taxonomy" id="1076344"/>
    <lineage>
        <taxon>Eukaryota</taxon>
        <taxon>Metamonada</taxon>
        <taxon>Diplomonadida</taxon>
        <taxon>Hexamitidae</taxon>
        <taxon>Hexamitinae</taxon>
        <taxon>Trepomonas</taxon>
    </lineage>
</organism>
<sequence>LQIEHVIVKAEISVQNLCALLLVPELKKCTVENLTLCAGNVPSNQLALKNVEKLITDQVTVNCQLSNQFWSQLTKLKLKQLTINVCPDQVVADLHLMRVEHVIVNCNISAQNLSALLQIKDLKKLTFEVNQVYKEFVFNGCSAQLTEENVKKLQIEHVIVKAQISAQNLSMMLQIKDLKRITFEAKQSYKELLINGHHPDLVLQNLENLAVQVVTANWDLSEQFLNQILCISFKKLIFRKEQSQKQIVVTKADPDFVVEGLEKLHAKNVELRCQCGQAFYNQLLQIADIEGISDPNNLNSQVTVGKNPVREIEIPNCVKNVTMQCPMDNNLMNSLLKHDLNAHPFYHGTSYVFGQKLLEMPLEQLNKTETIVMHNINPEIFEMLPFAQVQHQIEVLIQETDIRHLNMNYLMQFDLVVQVDNQLLERTQFIRTGQHLLLMHNSTEQLELYGWFTKLTHVDVDCTATPKLIKLLKTIKENTVEINFLKEQKEQMKALSDFGFNVKLNHGTWSCTTASTDSEMQIYKDYTPDFVDRKSIANINKFVFDDADVSKFIAINEDDKNKLNKNAEIQLVNKSKLDYGQLLQLREEFATVSTVSHLVLDGSQTEKCKPEQFCEVVKSLAQFDEITVSNYNVKDIHKEEFLTLLTHKTLNIVDTKVDEKIRTDIQNYQITLKVNGKTQLYRPMDYSDGELNLNYGYSIRHILRKDFFKNVKKIRFSTGVQQFLEDNPYRFKHKVEVLTNSVLSSFEQTSLKNLNCDPKFVLSKVDFSEEIKDLTKACVSVKITEYFPELTYDLQEELVQLRESVYNVGVNQLEMFKNHGEPDSDDSEGQATPVKEELPVLALTGKREKMTDQQWATFEKIKDLCLQYEQNEQRILEIAQMVQ</sequence>